<dbReference type="AlphaFoldDB" id="A0A564ZAA6"/>
<protein>
    <submittedName>
        <fullName evidence="1">Uncharacterized protein</fullName>
    </submittedName>
</protein>
<name>A0A564ZAA6_HYMDI</name>
<evidence type="ECO:0000313" key="1">
    <source>
        <dbReference type="EMBL" id="VUZ55973.1"/>
    </source>
</evidence>
<reference evidence="1 2" key="1">
    <citation type="submission" date="2019-07" db="EMBL/GenBank/DDBJ databases">
        <authorList>
            <person name="Jastrzebski P J."/>
            <person name="Paukszto L."/>
            <person name="Jastrzebski P J."/>
        </authorList>
    </citation>
    <scope>NUCLEOTIDE SEQUENCE [LARGE SCALE GENOMIC DNA]</scope>
    <source>
        <strain evidence="1 2">WMS-il1</strain>
    </source>
</reference>
<sequence length="96" mass="11133">MVPRPKRNLPDIYSRTYGCGKSRERIQPVFTCCQNPLSFYSYSIAETRFSQDSALTNHSGHTKGVRMHYSDKFTFKRVRCYCTLADNKHFPLSISS</sequence>
<organism evidence="1 2">
    <name type="scientific">Hymenolepis diminuta</name>
    <name type="common">Rat tapeworm</name>
    <dbReference type="NCBI Taxonomy" id="6216"/>
    <lineage>
        <taxon>Eukaryota</taxon>
        <taxon>Metazoa</taxon>
        <taxon>Spiralia</taxon>
        <taxon>Lophotrochozoa</taxon>
        <taxon>Platyhelminthes</taxon>
        <taxon>Cestoda</taxon>
        <taxon>Eucestoda</taxon>
        <taxon>Cyclophyllidea</taxon>
        <taxon>Hymenolepididae</taxon>
        <taxon>Hymenolepis</taxon>
    </lineage>
</organism>
<proteinExistence type="predicted"/>
<keyword evidence="2" id="KW-1185">Reference proteome</keyword>
<accession>A0A564ZAA6</accession>
<gene>
    <name evidence="1" type="ORF">WMSIL1_LOCUS13595</name>
</gene>
<evidence type="ECO:0000313" key="2">
    <source>
        <dbReference type="Proteomes" id="UP000321570"/>
    </source>
</evidence>
<dbReference type="Proteomes" id="UP000321570">
    <property type="component" value="Unassembled WGS sequence"/>
</dbReference>
<dbReference type="EMBL" id="CABIJS010000697">
    <property type="protein sequence ID" value="VUZ55973.1"/>
    <property type="molecule type" value="Genomic_DNA"/>
</dbReference>